<keyword evidence="3" id="KW-1185">Reference proteome</keyword>
<protein>
    <recommendedName>
        <fullName evidence="4">Transposase</fullName>
    </recommendedName>
</protein>
<reference evidence="3" key="1">
    <citation type="journal article" date="2019" name="Int. J. Syst. Evol. Microbiol.">
        <title>The Global Catalogue of Microorganisms (GCM) 10K type strain sequencing project: providing services to taxonomists for standard genome sequencing and annotation.</title>
        <authorList>
            <consortium name="The Broad Institute Genomics Platform"/>
            <consortium name="The Broad Institute Genome Sequencing Center for Infectious Disease"/>
            <person name="Wu L."/>
            <person name="Ma J."/>
        </authorList>
    </citation>
    <scope>NUCLEOTIDE SEQUENCE [LARGE SCALE GENOMIC DNA]</scope>
    <source>
        <strain evidence="3">JCM 16908</strain>
    </source>
</reference>
<feature type="region of interest" description="Disordered" evidence="1">
    <location>
        <begin position="28"/>
        <end position="69"/>
    </location>
</feature>
<evidence type="ECO:0000313" key="2">
    <source>
        <dbReference type="EMBL" id="GAA3787542.1"/>
    </source>
</evidence>
<feature type="compositionally biased region" description="Basic and acidic residues" evidence="1">
    <location>
        <begin position="29"/>
        <end position="39"/>
    </location>
</feature>
<feature type="compositionally biased region" description="Polar residues" evidence="1">
    <location>
        <begin position="56"/>
        <end position="69"/>
    </location>
</feature>
<accession>A0ABP7H9L7</accession>
<sequence>MAQREKIHVSRDMLDDWVRTTRAALAPFLKREQEAERGGRGTTVRPKPDRAPDPTADQSTPASCTSSAI</sequence>
<evidence type="ECO:0008006" key="4">
    <source>
        <dbReference type="Google" id="ProtNLM"/>
    </source>
</evidence>
<dbReference type="Proteomes" id="UP001500888">
    <property type="component" value="Unassembled WGS sequence"/>
</dbReference>
<evidence type="ECO:0000256" key="1">
    <source>
        <dbReference type="SAM" id="MobiDB-lite"/>
    </source>
</evidence>
<organism evidence="2 3">
    <name type="scientific">Sphaerisporangium flaviroseum</name>
    <dbReference type="NCBI Taxonomy" id="509199"/>
    <lineage>
        <taxon>Bacteria</taxon>
        <taxon>Bacillati</taxon>
        <taxon>Actinomycetota</taxon>
        <taxon>Actinomycetes</taxon>
        <taxon>Streptosporangiales</taxon>
        <taxon>Streptosporangiaceae</taxon>
        <taxon>Sphaerisporangium</taxon>
    </lineage>
</organism>
<proteinExistence type="predicted"/>
<comment type="caution">
    <text evidence="2">The sequence shown here is derived from an EMBL/GenBank/DDBJ whole genome shotgun (WGS) entry which is preliminary data.</text>
</comment>
<gene>
    <name evidence="2" type="ORF">GCM10022226_02310</name>
</gene>
<name>A0ABP7H9L7_9ACTN</name>
<dbReference type="EMBL" id="BAAAZR010000001">
    <property type="protein sequence ID" value="GAA3787542.1"/>
    <property type="molecule type" value="Genomic_DNA"/>
</dbReference>
<evidence type="ECO:0000313" key="3">
    <source>
        <dbReference type="Proteomes" id="UP001500888"/>
    </source>
</evidence>